<evidence type="ECO:0000313" key="2">
    <source>
        <dbReference type="EMBL" id="ROO91074.1"/>
    </source>
</evidence>
<keyword evidence="1" id="KW-1133">Transmembrane helix</keyword>
<evidence type="ECO:0000313" key="3">
    <source>
        <dbReference type="Proteomes" id="UP000272400"/>
    </source>
</evidence>
<dbReference type="RefSeq" id="WP_123669940.1">
    <property type="nucleotide sequence ID" value="NZ_RJKE01000001.1"/>
</dbReference>
<organism evidence="2 3">
    <name type="scientific">Actinocorallia herbida</name>
    <dbReference type="NCBI Taxonomy" id="58109"/>
    <lineage>
        <taxon>Bacteria</taxon>
        <taxon>Bacillati</taxon>
        <taxon>Actinomycetota</taxon>
        <taxon>Actinomycetes</taxon>
        <taxon>Streptosporangiales</taxon>
        <taxon>Thermomonosporaceae</taxon>
        <taxon>Actinocorallia</taxon>
    </lineage>
</organism>
<name>A0A3N1DC22_9ACTN</name>
<dbReference type="OrthoDB" id="1818119at2"/>
<accession>A0A3N1DC22</accession>
<keyword evidence="1" id="KW-0812">Transmembrane</keyword>
<protein>
    <submittedName>
        <fullName evidence="2">Uncharacterized protein</fullName>
    </submittedName>
</protein>
<gene>
    <name evidence="2" type="ORF">EDD29_8821</name>
</gene>
<sequence>MPCSSCGAPYGHAPGCPYALAPVPPPPPRRSPAVVVAAVIGGAVALIAVLSALLVAFAPAVLLRDQGPLPPRRTAITADELVGTWTGGYTCSGKARALKLTVQPAGQALEAEFVFYRGSDPVGDPHGSYAMSGDLADGVVTFKGTRWISRPAGYAMVDLSGTPRREPDGALTFTGTPTRCENFMLTKRPGS</sequence>
<keyword evidence="3" id="KW-1185">Reference proteome</keyword>
<dbReference type="Proteomes" id="UP000272400">
    <property type="component" value="Unassembled WGS sequence"/>
</dbReference>
<dbReference type="AlphaFoldDB" id="A0A3N1DC22"/>
<keyword evidence="1" id="KW-0472">Membrane</keyword>
<reference evidence="2 3" key="1">
    <citation type="submission" date="2018-11" db="EMBL/GenBank/DDBJ databases">
        <title>Sequencing the genomes of 1000 actinobacteria strains.</title>
        <authorList>
            <person name="Klenk H.-P."/>
        </authorList>
    </citation>
    <scope>NUCLEOTIDE SEQUENCE [LARGE SCALE GENOMIC DNA]</scope>
    <source>
        <strain evidence="2 3">DSM 44254</strain>
    </source>
</reference>
<dbReference type="EMBL" id="RJKE01000001">
    <property type="protein sequence ID" value="ROO91074.1"/>
    <property type="molecule type" value="Genomic_DNA"/>
</dbReference>
<feature type="transmembrane region" description="Helical" evidence="1">
    <location>
        <begin position="33"/>
        <end position="63"/>
    </location>
</feature>
<evidence type="ECO:0000256" key="1">
    <source>
        <dbReference type="SAM" id="Phobius"/>
    </source>
</evidence>
<proteinExistence type="predicted"/>
<comment type="caution">
    <text evidence="2">The sequence shown here is derived from an EMBL/GenBank/DDBJ whole genome shotgun (WGS) entry which is preliminary data.</text>
</comment>